<feature type="transmembrane region" description="Helical" evidence="2">
    <location>
        <begin position="325"/>
        <end position="347"/>
    </location>
</feature>
<feature type="region of interest" description="Disordered" evidence="1">
    <location>
        <begin position="439"/>
        <end position="465"/>
    </location>
</feature>
<feature type="transmembrane region" description="Helical" evidence="2">
    <location>
        <begin position="175"/>
        <end position="196"/>
    </location>
</feature>
<accession>A0A285NR26</accession>
<dbReference type="Proteomes" id="UP000219453">
    <property type="component" value="Unassembled WGS sequence"/>
</dbReference>
<evidence type="ECO:0000256" key="1">
    <source>
        <dbReference type="SAM" id="MobiDB-lite"/>
    </source>
</evidence>
<keyword evidence="2" id="KW-0812">Transmembrane</keyword>
<dbReference type="Pfam" id="PF04087">
    <property type="entry name" value="DUF389"/>
    <property type="match status" value="1"/>
</dbReference>
<feature type="transmembrane region" description="Helical" evidence="2">
    <location>
        <begin position="141"/>
        <end position="163"/>
    </location>
</feature>
<dbReference type="PANTHER" id="PTHR20992">
    <property type="entry name" value="AT15442P-RELATED"/>
    <property type="match status" value="1"/>
</dbReference>
<feature type="transmembrane region" description="Helical" evidence="2">
    <location>
        <begin position="274"/>
        <end position="298"/>
    </location>
</feature>
<dbReference type="AlphaFoldDB" id="A0A285NR26"/>
<dbReference type="PANTHER" id="PTHR20992:SF9">
    <property type="entry name" value="AT15442P-RELATED"/>
    <property type="match status" value="1"/>
</dbReference>
<sequence length="465" mass="48041">MRIIYVLVSADVRQAALDALDDRDVAYTVLDADDPTGRDRDCRLVQAPVPTDAVRPTLEALVEAGVDVDRYVVVASGQTAATPTWRELEDRFADDYDPLPRRELRSKAMDLSQDRRSFYALMVASALIATVGLLADSPAIVVGSMVIAPVVGPVLTASVGAVLGDRRMMLSSLRLQAGGLALAVLVAFGLSLALRWLALAPPVLAVSSIELIGVRLAPNVIALTVALGAGAAAGIGVTTKGPMSLIGVMIAAALLPAAAAAGIGFAWGEPLVGIGTLALVTFTVVTIDAAVAATLWVLGYRPDAETTELASVPGGVLANADRRQLLAVGVVGALFAAAAVGTVAVTADQMAFERAANQAAVDAVEDPTRENLTVVAVRSQYASTAPVDTPETVTVVVSDARSGNHSGLDEDIAARIADRTGERVAVRVRFVEYQSATARPGRAATAAERQSRLATDYPSKGSSGS</sequence>
<keyword evidence="2" id="KW-0472">Membrane</keyword>
<keyword evidence="4" id="KW-1185">Reference proteome</keyword>
<dbReference type="EMBL" id="OBEJ01000002">
    <property type="protein sequence ID" value="SNZ11899.1"/>
    <property type="molecule type" value="Genomic_DNA"/>
</dbReference>
<evidence type="ECO:0000313" key="4">
    <source>
        <dbReference type="Proteomes" id="UP000219453"/>
    </source>
</evidence>
<keyword evidence="2" id="KW-1133">Transmembrane helix</keyword>
<name>A0A285NR26_NATPI</name>
<dbReference type="InterPro" id="IPR005240">
    <property type="entry name" value="DUF389"/>
</dbReference>
<evidence type="ECO:0000256" key="2">
    <source>
        <dbReference type="SAM" id="Phobius"/>
    </source>
</evidence>
<protein>
    <submittedName>
        <fullName evidence="3">Uncharacterized hydrophobic domain-containing protein</fullName>
    </submittedName>
</protein>
<organism evidence="3 4">
    <name type="scientific">Natronoarchaeum philippinense</name>
    <dbReference type="NCBI Taxonomy" id="558529"/>
    <lineage>
        <taxon>Archaea</taxon>
        <taxon>Methanobacteriati</taxon>
        <taxon>Methanobacteriota</taxon>
        <taxon>Stenosarchaea group</taxon>
        <taxon>Halobacteria</taxon>
        <taxon>Halobacteriales</taxon>
        <taxon>Natronoarchaeaceae</taxon>
    </lineage>
</organism>
<reference evidence="3 4" key="1">
    <citation type="submission" date="2017-09" db="EMBL/GenBank/DDBJ databases">
        <authorList>
            <person name="Ehlers B."/>
            <person name="Leendertz F.H."/>
        </authorList>
    </citation>
    <scope>NUCLEOTIDE SEQUENCE [LARGE SCALE GENOMIC DNA]</scope>
    <source>
        <strain evidence="3 4">DSM 27208</strain>
    </source>
</reference>
<dbReference type="OrthoDB" id="275581at2157"/>
<proteinExistence type="predicted"/>
<evidence type="ECO:0000313" key="3">
    <source>
        <dbReference type="EMBL" id="SNZ11899.1"/>
    </source>
</evidence>
<feature type="transmembrane region" description="Helical" evidence="2">
    <location>
        <begin position="117"/>
        <end position="135"/>
    </location>
</feature>
<feature type="transmembrane region" description="Helical" evidence="2">
    <location>
        <begin position="245"/>
        <end position="268"/>
    </location>
</feature>
<gene>
    <name evidence="3" type="ORF">SAMN06269185_1423</name>
</gene>
<feature type="transmembrane region" description="Helical" evidence="2">
    <location>
        <begin position="216"/>
        <end position="238"/>
    </location>
</feature>
<dbReference type="RefSeq" id="WP_097008413.1">
    <property type="nucleotide sequence ID" value="NZ_OBEJ01000002.1"/>
</dbReference>